<keyword evidence="2" id="KW-1208">Phospholipid metabolism</keyword>
<evidence type="ECO:0000313" key="5">
    <source>
        <dbReference type="Proteomes" id="UP001558652"/>
    </source>
</evidence>
<dbReference type="GO" id="GO:0008654">
    <property type="term" value="P:phospholipid biosynthetic process"/>
    <property type="evidence" value="ECO:0007669"/>
    <property type="project" value="UniProtKB-KW"/>
</dbReference>
<dbReference type="Gene3D" id="3.90.1200.10">
    <property type="match status" value="1"/>
</dbReference>
<evidence type="ECO:0008006" key="6">
    <source>
        <dbReference type="Google" id="ProtNLM"/>
    </source>
</evidence>
<evidence type="ECO:0000256" key="2">
    <source>
        <dbReference type="ARBA" id="ARBA00023264"/>
    </source>
</evidence>
<dbReference type="SUPFAM" id="SSF56112">
    <property type="entry name" value="Protein kinase-like (PK-like)"/>
    <property type="match status" value="1"/>
</dbReference>
<organism evidence="4 5">
    <name type="scientific">Ranatra chinensis</name>
    <dbReference type="NCBI Taxonomy" id="642074"/>
    <lineage>
        <taxon>Eukaryota</taxon>
        <taxon>Metazoa</taxon>
        <taxon>Ecdysozoa</taxon>
        <taxon>Arthropoda</taxon>
        <taxon>Hexapoda</taxon>
        <taxon>Insecta</taxon>
        <taxon>Pterygota</taxon>
        <taxon>Neoptera</taxon>
        <taxon>Paraneoptera</taxon>
        <taxon>Hemiptera</taxon>
        <taxon>Heteroptera</taxon>
        <taxon>Panheteroptera</taxon>
        <taxon>Nepomorpha</taxon>
        <taxon>Nepidae</taxon>
        <taxon>Ranatrinae</taxon>
        <taxon>Ranatra</taxon>
    </lineage>
</organism>
<evidence type="ECO:0000313" key="4">
    <source>
        <dbReference type="EMBL" id="KAL1139599.1"/>
    </source>
</evidence>
<gene>
    <name evidence="4" type="ORF">AAG570_006581</name>
</gene>
<dbReference type="EMBL" id="JBFDAA010000002">
    <property type="protein sequence ID" value="KAL1139599.1"/>
    <property type="molecule type" value="Genomic_DNA"/>
</dbReference>
<comment type="similarity">
    <text evidence="3">Belongs to the choline/ethanolamine kinase family.</text>
</comment>
<evidence type="ECO:0000256" key="3">
    <source>
        <dbReference type="ARBA" id="ARBA00038211"/>
    </source>
</evidence>
<name>A0ABD0YUF2_9HEMI</name>
<keyword evidence="1" id="KW-0443">Lipid metabolism</keyword>
<keyword evidence="1" id="KW-0594">Phospholipid biosynthesis</keyword>
<keyword evidence="1" id="KW-0444">Lipid biosynthesis</keyword>
<reference evidence="4 5" key="1">
    <citation type="submission" date="2024-07" db="EMBL/GenBank/DDBJ databases">
        <title>Chromosome-level genome assembly of the water stick insect Ranatra chinensis (Heteroptera: Nepidae).</title>
        <authorList>
            <person name="Liu X."/>
        </authorList>
    </citation>
    <scope>NUCLEOTIDE SEQUENCE [LARGE SCALE GENOMIC DNA]</scope>
    <source>
        <strain evidence="4">Cailab_2021Rc</strain>
        <tissue evidence="4">Muscle</tissue>
    </source>
</reference>
<protein>
    <recommendedName>
        <fullName evidence="6">Choline kinase alpha</fullName>
    </recommendedName>
</protein>
<dbReference type="PANTHER" id="PTHR22603:SF93">
    <property type="entry name" value="RE24176P"/>
    <property type="match status" value="1"/>
</dbReference>
<comment type="caution">
    <text evidence="4">The sequence shown here is derived from an EMBL/GenBank/DDBJ whole genome shotgun (WGS) entry which is preliminary data.</text>
</comment>
<keyword evidence="5" id="KW-1185">Reference proteome</keyword>
<evidence type="ECO:0000256" key="1">
    <source>
        <dbReference type="ARBA" id="ARBA00023209"/>
    </source>
</evidence>
<dbReference type="PANTHER" id="PTHR22603">
    <property type="entry name" value="CHOLINE/ETHANOALAMINE KINASE"/>
    <property type="match status" value="1"/>
</dbReference>
<dbReference type="InterPro" id="IPR011009">
    <property type="entry name" value="Kinase-like_dom_sf"/>
</dbReference>
<proteinExistence type="inferred from homology"/>
<dbReference type="Pfam" id="PF01633">
    <property type="entry name" value="Choline_kinase"/>
    <property type="match status" value="1"/>
</dbReference>
<sequence length="293" mass="34517">METLVTESVIFALLSESQRGPRLYGVFPGGRLEEYIEARPLRTQELSDPVFSARIAEKMAQIHLMDVPISKQPKWLWQTIQRSITDISRYINDTPNFKLFCNAQTSCSTNFFRSYLTKVNSPVVFCHNDLQEGNILFRESEGCAKSDKVVVIDYEYCSYNYRGFDFANHFCEWMYDYTNEEPPYFWEKADNLATKEQQDYFFIQYLNSLKSSKDYKYRKHDEVSNLMEETEAFMLASHFFWALWSVVNSSASEIMFDYWVLIFIIFNAVGFEKMNEEYIFCFTLFSGLWGGSI</sequence>
<accession>A0ABD0YUF2</accession>
<dbReference type="Proteomes" id="UP001558652">
    <property type="component" value="Unassembled WGS sequence"/>
</dbReference>
<dbReference type="AlphaFoldDB" id="A0ABD0YUF2"/>